<dbReference type="EMBL" id="JAXLQG010000012">
    <property type="protein sequence ID" value="KAK5534024.1"/>
    <property type="molecule type" value="Genomic_DNA"/>
</dbReference>
<reference evidence="1 2" key="1">
    <citation type="submission" date="2023-06" db="EMBL/GenBank/DDBJ databases">
        <title>Black Yeasts Isolated from many extreme environments.</title>
        <authorList>
            <person name="Coleine C."/>
            <person name="Stajich J.E."/>
            <person name="Selbmann L."/>
        </authorList>
    </citation>
    <scope>NUCLEOTIDE SEQUENCE [LARGE SCALE GENOMIC DNA]</scope>
    <source>
        <strain evidence="1 2">CCFEE 5887</strain>
    </source>
</reference>
<accession>A0AAV9Q6L7</accession>
<comment type="caution">
    <text evidence="1">The sequence shown here is derived from an EMBL/GenBank/DDBJ whole genome shotgun (WGS) entry which is preliminary data.</text>
</comment>
<evidence type="ECO:0000313" key="2">
    <source>
        <dbReference type="Proteomes" id="UP001345827"/>
    </source>
</evidence>
<organism evidence="1 2">
    <name type="scientific">Vermiconidia calcicola</name>
    <dbReference type="NCBI Taxonomy" id="1690605"/>
    <lineage>
        <taxon>Eukaryota</taxon>
        <taxon>Fungi</taxon>
        <taxon>Dikarya</taxon>
        <taxon>Ascomycota</taxon>
        <taxon>Pezizomycotina</taxon>
        <taxon>Dothideomycetes</taxon>
        <taxon>Dothideomycetidae</taxon>
        <taxon>Mycosphaerellales</taxon>
        <taxon>Extremaceae</taxon>
        <taxon>Vermiconidia</taxon>
    </lineage>
</organism>
<sequence length="165" mass="17562">MTSSNLWPAGGIIARLASPFGPAMGARLVNWARHRRHVGPIVRWLFPEEIGTPPSEREAEPEVSPDPNAHVCPLTADAVRDAVQGGLEAAGISQDLADEVGELKTLLQQLVDGQRQILAAMGVQANTYTATVQHGPPLETPVVVVSFQQPGHTSERPALLRSAGD</sequence>
<evidence type="ECO:0000313" key="1">
    <source>
        <dbReference type="EMBL" id="KAK5534024.1"/>
    </source>
</evidence>
<dbReference type="Proteomes" id="UP001345827">
    <property type="component" value="Unassembled WGS sequence"/>
</dbReference>
<name>A0AAV9Q6L7_9PEZI</name>
<gene>
    <name evidence="1" type="ORF">LTR25_007004</name>
</gene>
<protein>
    <submittedName>
        <fullName evidence="1">Uncharacterized protein</fullName>
    </submittedName>
</protein>
<keyword evidence="2" id="KW-1185">Reference proteome</keyword>
<proteinExistence type="predicted"/>
<dbReference type="AlphaFoldDB" id="A0AAV9Q6L7"/>